<dbReference type="Gene3D" id="4.10.1000.10">
    <property type="entry name" value="Zinc finger, CCCH-type"/>
    <property type="match status" value="1"/>
</dbReference>
<feature type="region of interest" description="Disordered" evidence="5">
    <location>
        <begin position="335"/>
        <end position="381"/>
    </location>
</feature>
<evidence type="ECO:0000313" key="7">
    <source>
        <dbReference type="EMBL" id="ESN94369.1"/>
    </source>
</evidence>
<feature type="compositionally biased region" description="Acidic residues" evidence="5">
    <location>
        <begin position="99"/>
        <end position="118"/>
    </location>
</feature>
<evidence type="ECO:0000256" key="2">
    <source>
        <dbReference type="ARBA" id="ARBA00022771"/>
    </source>
</evidence>
<evidence type="ECO:0000256" key="5">
    <source>
        <dbReference type="SAM" id="MobiDB-lite"/>
    </source>
</evidence>
<feature type="compositionally biased region" description="Low complexity" evidence="5">
    <location>
        <begin position="1"/>
        <end position="11"/>
    </location>
</feature>
<dbReference type="RefSeq" id="XP_009027450.1">
    <property type="nucleotide sequence ID" value="XM_009029202.1"/>
</dbReference>
<dbReference type="PROSITE" id="PS50103">
    <property type="entry name" value="ZF_C3H1"/>
    <property type="match status" value="1"/>
</dbReference>
<keyword evidence="9" id="KW-1185">Reference proteome</keyword>
<evidence type="ECO:0000259" key="6">
    <source>
        <dbReference type="PROSITE" id="PS50103"/>
    </source>
</evidence>
<evidence type="ECO:0000313" key="8">
    <source>
        <dbReference type="EnsemblMetazoa" id="HelroP189384"/>
    </source>
</evidence>
<evidence type="ECO:0000256" key="4">
    <source>
        <dbReference type="PROSITE-ProRule" id="PRU00723"/>
    </source>
</evidence>
<gene>
    <name evidence="8" type="primary">20211252</name>
    <name evidence="7" type="ORF">HELRODRAFT_189384</name>
</gene>
<dbReference type="InterPro" id="IPR000571">
    <property type="entry name" value="Znf_CCCH"/>
</dbReference>
<dbReference type="GO" id="GO:0008270">
    <property type="term" value="F:zinc ion binding"/>
    <property type="evidence" value="ECO:0007669"/>
    <property type="project" value="UniProtKB-KW"/>
</dbReference>
<dbReference type="EMBL" id="KB097571">
    <property type="protein sequence ID" value="ESN94369.1"/>
    <property type="molecule type" value="Genomic_DNA"/>
</dbReference>
<dbReference type="EMBL" id="AMQM01001575">
    <property type="status" value="NOT_ANNOTATED_CDS"/>
    <property type="molecule type" value="Genomic_DNA"/>
</dbReference>
<feature type="region of interest" description="Disordered" evidence="5">
    <location>
        <begin position="1"/>
        <end position="230"/>
    </location>
</feature>
<sequence>MADSSLSSPAADDVDHISSLDEFPQNSSEKMLLEKNESLDNGESAADDDRVCSDDDNHDDNSSSDSGEVSEEDEENCDHLNDEKNDINDISSINRSFNEDEMDDRSETPLQDEPETENQNENSELKSEDKLDFNETVKKDDDDDNESTKESAMNDDHGELDYEEDVDDSIEKNKAEIKIEEQMSTSEVQKAVDDEMKGAEKQSNADDGSHSSDGELADDDDCEEGEIKEPGAKKPFSRALCRFFSRGSCTWGINCRFLHPGVNDKGNYTMLEQQHQYAQPPPPHLPGMLPLLRGPPPPPWMHEMASESEFAAVGGGEGMSALESAWERGLRHAKEIRSKRKETDGDDKKGTSTSPLASDKLIHPATSSHLAPPPHRDPYYEDLHQTLSTSLPGLPPMPLSIPPMLHHPVDPWLYRHPFEYEMRWPRPPAHPLDYMHPGFHPVHDFRMMDPGRGRRFSPPLRIEASQRLGGERVSRGERHHAAEGTTNSGEGRGKCEEWKDPWSRAKSPKNKRSSSSRSRSGKKSRSKRRYSSFSSSSYSSKSGSRSRSSSFSSYSSSRSSFSSRSRSSSKLSKSIPKKVVPVGSLDRSIKNSFCQFKVEKIKKKLFVLSIKIT</sequence>
<evidence type="ECO:0000256" key="3">
    <source>
        <dbReference type="ARBA" id="ARBA00022833"/>
    </source>
</evidence>
<feature type="compositionally biased region" description="Basic and acidic residues" evidence="5">
    <location>
        <begin position="169"/>
        <end position="181"/>
    </location>
</feature>
<reference evidence="8" key="3">
    <citation type="submission" date="2015-06" db="UniProtKB">
        <authorList>
            <consortium name="EnsemblMetazoa"/>
        </authorList>
    </citation>
    <scope>IDENTIFICATION</scope>
</reference>
<feature type="domain" description="C3H1-type" evidence="6">
    <location>
        <begin position="235"/>
        <end position="262"/>
    </location>
</feature>
<accession>T1FR05</accession>
<dbReference type="OrthoDB" id="10072532at2759"/>
<dbReference type="FunCoup" id="T1FR05">
    <property type="interactions" value="1041"/>
</dbReference>
<feature type="compositionally biased region" description="Acidic residues" evidence="5">
    <location>
        <begin position="215"/>
        <end position="224"/>
    </location>
</feature>
<dbReference type="CTD" id="20211252"/>
<feature type="compositionally biased region" description="Basic and acidic residues" evidence="5">
    <location>
        <begin position="77"/>
        <end position="87"/>
    </location>
</feature>
<feature type="compositionally biased region" description="Basic and acidic residues" evidence="5">
    <location>
        <begin position="190"/>
        <end position="213"/>
    </location>
</feature>
<protein>
    <recommendedName>
        <fullName evidence="6">C3H1-type domain-containing protein</fullName>
    </recommendedName>
</protein>
<dbReference type="InterPro" id="IPR052647">
    <property type="entry name" value="Zinc_finger_CCCH-type"/>
</dbReference>
<dbReference type="InterPro" id="IPR041367">
    <property type="entry name" value="Znf-CCCH_4"/>
</dbReference>
<feature type="zinc finger region" description="C3H1-type" evidence="4">
    <location>
        <begin position="235"/>
        <end position="262"/>
    </location>
</feature>
<dbReference type="EnsemblMetazoa" id="HelroT189384">
    <property type="protein sequence ID" value="HelroP189384"/>
    <property type="gene ID" value="HelroG189384"/>
</dbReference>
<feature type="compositionally biased region" description="Basic and acidic residues" evidence="5">
    <location>
        <begin position="491"/>
        <end position="503"/>
    </location>
</feature>
<dbReference type="Proteomes" id="UP000015101">
    <property type="component" value="Unassembled WGS sequence"/>
</dbReference>
<feature type="compositionally biased region" description="Basic and acidic residues" evidence="5">
    <location>
        <begin position="123"/>
        <end position="160"/>
    </location>
</feature>
<dbReference type="eggNOG" id="ENOG502R7WP">
    <property type="taxonomic scope" value="Eukaryota"/>
</dbReference>
<evidence type="ECO:0000256" key="1">
    <source>
        <dbReference type="ARBA" id="ARBA00022723"/>
    </source>
</evidence>
<keyword evidence="3 4" id="KW-0862">Zinc</keyword>
<dbReference type="HOGENOM" id="CLU_445705_0_0_1"/>
<feature type="compositionally biased region" description="Basic and acidic residues" evidence="5">
    <location>
        <begin position="469"/>
        <end position="482"/>
    </location>
</feature>
<keyword evidence="1 4" id="KW-0479">Metal-binding</keyword>
<dbReference type="AlphaFoldDB" id="T1FR05"/>
<evidence type="ECO:0000313" key="9">
    <source>
        <dbReference type="Proteomes" id="UP000015101"/>
    </source>
</evidence>
<feature type="compositionally biased region" description="Low complexity" evidence="5">
    <location>
        <begin position="531"/>
        <end position="574"/>
    </location>
</feature>
<reference evidence="7 9" key="2">
    <citation type="journal article" date="2013" name="Nature">
        <title>Insights into bilaterian evolution from three spiralian genomes.</title>
        <authorList>
            <person name="Simakov O."/>
            <person name="Marletaz F."/>
            <person name="Cho S.J."/>
            <person name="Edsinger-Gonzales E."/>
            <person name="Havlak P."/>
            <person name="Hellsten U."/>
            <person name="Kuo D.H."/>
            <person name="Larsson T."/>
            <person name="Lv J."/>
            <person name="Arendt D."/>
            <person name="Savage R."/>
            <person name="Osoegawa K."/>
            <person name="de Jong P."/>
            <person name="Grimwood J."/>
            <person name="Chapman J.A."/>
            <person name="Shapiro H."/>
            <person name="Aerts A."/>
            <person name="Otillar R.P."/>
            <person name="Terry A.Y."/>
            <person name="Boore J.L."/>
            <person name="Grigoriev I.V."/>
            <person name="Lindberg D.R."/>
            <person name="Seaver E.C."/>
            <person name="Weisblat D.A."/>
            <person name="Putnam N.H."/>
            <person name="Rokhsar D.S."/>
        </authorList>
    </citation>
    <scope>NUCLEOTIDE SEQUENCE</scope>
</reference>
<dbReference type="GeneID" id="20211252"/>
<feature type="compositionally biased region" description="Basic and acidic residues" evidence="5">
    <location>
        <begin position="47"/>
        <end position="61"/>
    </location>
</feature>
<feature type="region of interest" description="Disordered" evidence="5">
    <location>
        <begin position="452"/>
        <end position="580"/>
    </location>
</feature>
<dbReference type="OMA" id="ICVCMLS"/>
<organism evidence="8 9">
    <name type="scientific">Helobdella robusta</name>
    <name type="common">Californian leech</name>
    <dbReference type="NCBI Taxonomy" id="6412"/>
    <lineage>
        <taxon>Eukaryota</taxon>
        <taxon>Metazoa</taxon>
        <taxon>Spiralia</taxon>
        <taxon>Lophotrochozoa</taxon>
        <taxon>Annelida</taxon>
        <taxon>Clitellata</taxon>
        <taxon>Hirudinea</taxon>
        <taxon>Rhynchobdellida</taxon>
        <taxon>Glossiphoniidae</taxon>
        <taxon>Helobdella</taxon>
    </lineage>
</organism>
<dbReference type="PANTHER" id="PTHR46582">
    <property type="entry name" value="ZINC FINGER CCCH DOMAIN-CONTAINING PROTEIN 18"/>
    <property type="match status" value="1"/>
</dbReference>
<reference evidence="9" key="1">
    <citation type="submission" date="2012-12" db="EMBL/GenBank/DDBJ databases">
        <authorList>
            <person name="Hellsten U."/>
            <person name="Grimwood J."/>
            <person name="Chapman J.A."/>
            <person name="Shapiro H."/>
            <person name="Aerts A."/>
            <person name="Otillar R.P."/>
            <person name="Terry A.Y."/>
            <person name="Boore J.L."/>
            <person name="Simakov O."/>
            <person name="Marletaz F."/>
            <person name="Cho S.-J."/>
            <person name="Edsinger-Gonzales E."/>
            <person name="Havlak P."/>
            <person name="Kuo D.-H."/>
            <person name="Larsson T."/>
            <person name="Lv J."/>
            <person name="Arendt D."/>
            <person name="Savage R."/>
            <person name="Osoegawa K."/>
            <person name="de Jong P."/>
            <person name="Lindberg D.R."/>
            <person name="Seaver E.C."/>
            <person name="Weisblat D.A."/>
            <person name="Putnam N.H."/>
            <person name="Grigoriev I.V."/>
            <person name="Rokhsar D.S."/>
        </authorList>
    </citation>
    <scope>NUCLEOTIDE SEQUENCE</scope>
</reference>
<dbReference type="Pfam" id="PF18044">
    <property type="entry name" value="zf-CCCH_4"/>
    <property type="match status" value="1"/>
</dbReference>
<dbReference type="SUPFAM" id="SSF90229">
    <property type="entry name" value="CCCH zinc finger"/>
    <property type="match status" value="1"/>
</dbReference>
<dbReference type="KEGG" id="hro:HELRODRAFT_189384"/>
<proteinExistence type="predicted"/>
<feature type="compositionally biased region" description="Basic and acidic residues" evidence="5">
    <location>
        <begin position="335"/>
        <end position="350"/>
    </location>
</feature>
<dbReference type="InterPro" id="IPR036855">
    <property type="entry name" value="Znf_CCCH_sf"/>
</dbReference>
<dbReference type="STRING" id="6412.T1FR05"/>
<dbReference type="InParanoid" id="T1FR05"/>
<name>T1FR05_HELRO</name>
<feature type="compositionally biased region" description="Basic residues" evidence="5">
    <location>
        <begin position="506"/>
        <end position="530"/>
    </location>
</feature>
<keyword evidence="2 4" id="KW-0863">Zinc-finger</keyword>
<dbReference type="PANTHER" id="PTHR46582:SF1">
    <property type="entry name" value="ZINC FINGER CCCH DOMAIN-CONTAINING PROTEIN 18"/>
    <property type="match status" value="1"/>
</dbReference>